<comment type="caution">
    <text evidence="1">The sequence shown here is derived from an EMBL/GenBank/DDBJ whole genome shotgun (WGS) entry which is preliminary data.</text>
</comment>
<name>A0A0M8P1U2_9EURO</name>
<accession>A0A0M8P1U2</accession>
<proteinExistence type="predicted"/>
<evidence type="ECO:0000313" key="2">
    <source>
        <dbReference type="Proteomes" id="UP000037696"/>
    </source>
</evidence>
<reference evidence="1 2" key="1">
    <citation type="submission" date="2015-08" db="EMBL/GenBank/DDBJ databases">
        <title>Genome sequencing of Penicillium nordicum.</title>
        <authorList>
            <person name="Nguyen H.D."/>
            <person name="Seifert K.A."/>
        </authorList>
    </citation>
    <scope>NUCLEOTIDE SEQUENCE [LARGE SCALE GENOMIC DNA]</scope>
    <source>
        <strain evidence="1 2">DAOMC 185683</strain>
    </source>
</reference>
<sequence>MMGDGIIIYLTEQSPTVGCLRHQNVIEPPCMIALSLLSFSSSSPLARLSIHTVFSPFHFRLDRIAITNN</sequence>
<evidence type="ECO:0000313" key="1">
    <source>
        <dbReference type="EMBL" id="KOS43726.1"/>
    </source>
</evidence>
<organism evidence="1 2">
    <name type="scientific">Penicillium nordicum</name>
    <dbReference type="NCBI Taxonomy" id="229535"/>
    <lineage>
        <taxon>Eukaryota</taxon>
        <taxon>Fungi</taxon>
        <taxon>Dikarya</taxon>
        <taxon>Ascomycota</taxon>
        <taxon>Pezizomycotina</taxon>
        <taxon>Eurotiomycetes</taxon>
        <taxon>Eurotiomycetidae</taxon>
        <taxon>Eurotiales</taxon>
        <taxon>Aspergillaceae</taxon>
        <taxon>Penicillium</taxon>
    </lineage>
</organism>
<dbReference type="EMBL" id="LHQQ01000075">
    <property type="protein sequence ID" value="KOS43726.1"/>
    <property type="molecule type" value="Genomic_DNA"/>
</dbReference>
<dbReference type="Proteomes" id="UP000037696">
    <property type="component" value="Unassembled WGS sequence"/>
</dbReference>
<keyword evidence="2" id="KW-1185">Reference proteome</keyword>
<gene>
    <name evidence="1" type="ORF">ACN38_g5376</name>
</gene>
<dbReference type="AlphaFoldDB" id="A0A0M8P1U2"/>
<protein>
    <submittedName>
        <fullName evidence="1">Uncharacterized protein</fullName>
    </submittedName>
</protein>